<feature type="transmembrane region" description="Helical" evidence="1">
    <location>
        <begin position="7"/>
        <end position="29"/>
    </location>
</feature>
<keyword evidence="4" id="KW-1185">Reference proteome</keyword>
<proteinExistence type="predicted"/>
<evidence type="ECO:0000313" key="4">
    <source>
        <dbReference type="Proteomes" id="UP000489600"/>
    </source>
</evidence>
<dbReference type="OrthoDB" id="1104573at2759"/>
<evidence type="ECO:0000256" key="1">
    <source>
        <dbReference type="SAM" id="Phobius"/>
    </source>
</evidence>
<keyword evidence="1" id="KW-0812">Transmembrane</keyword>
<dbReference type="Pfam" id="PF05553">
    <property type="entry name" value="DUF761"/>
    <property type="match status" value="1"/>
</dbReference>
<dbReference type="EMBL" id="CABITT030000001">
    <property type="protein sequence ID" value="VVA90934.1"/>
    <property type="molecule type" value="Genomic_DNA"/>
</dbReference>
<dbReference type="Pfam" id="PF14364">
    <property type="entry name" value="DUF4408"/>
    <property type="match status" value="1"/>
</dbReference>
<feature type="domain" description="DUF4408" evidence="2">
    <location>
        <begin position="35"/>
        <end position="67"/>
    </location>
</feature>
<dbReference type="PANTHER" id="PTHR33098">
    <property type="entry name" value="COTTON FIBER (DUF761)"/>
    <property type="match status" value="1"/>
</dbReference>
<reference evidence="3" key="1">
    <citation type="submission" date="2019-07" db="EMBL/GenBank/DDBJ databases">
        <authorList>
            <person name="Dittberner H."/>
        </authorList>
    </citation>
    <scope>NUCLEOTIDE SEQUENCE [LARGE SCALE GENOMIC DNA]</scope>
</reference>
<dbReference type="PANTHER" id="PTHR33098:SF109">
    <property type="entry name" value="OS07G0563400 PROTEIN"/>
    <property type="match status" value="1"/>
</dbReference>
<dbReference type="InterPro" id="IPR025520">
    <property type="entry name" value="DUF4408"/>
</dbReference>
<comment type="caution">
    <text evidence="3">The sequence shown here is derived from an EMBL/GenBank/DDBJ whole genome shotgun (WGS) entry which is preliminary data.</text>
</comment>
<keyword evidence="1" id="KW-1133">Transmembrane helix</keyword>
<dbReference type="AlphaFoldDB" id="A0A565AQW7"/>
<organism evidence="3 4">
    <name type="scientific">Arabis nemorensis</name>
    <dbReference type="NCBI Taxonomy" id="586526"/>
    <lineage>
        <taxon>Eukaryota</taxon>
        <taxon>Viridiplantae</taxon>
        <taxon>Streptophyta</taxon>
        <taxon>Embryophyta</taxon>
        <taxon>Tracheophyta</taxon>
        <taxon>Spermatophyta</taxon>
        <taxon>Magnoliopsida</taxon>
        <taxon>eudicotyledons</taxon>
        <taxon>Gunneridae</taxon>
        <taxon>Pentapetalae</taxon>
        <taxon>rosids</taxon>
        <taxon>malvids</taxon>
        <taxon>Brassicales</taxon>
        <taxon>Brassicaceae</taxon>
        <taxon>Arabideae</taxon>
        <taxon>Arabis</taxon>
    </lineage>
</organism>
<sequence>MASWIKPVLISTGFVAIGMHLKVIVPATVDFSQGPIILSSFLSWLRPPYLYVIINAIIIVIGVSSKFYRSISINNDGSKDYEVSYGGDYNKSHQTEQHQFVHQARPRRSEAKEADFSFVTVVSPSKIIVEVKESPEVVTKKVAEAAAMVKEEEERSIVVVEEPEKVSSPVEKPLVTARIGHRKLVKTTTAERNSFKALKVAKPRKHETLENTWKLIMEKKSPPLTSHYRRPDTFGLGDSEQQQTGLKKSETFKDRTKFYLSPAVSRSRDELNRRAEAFIKKCNDERFASMRLDKEVTRSSLSF</sequence>
<dbReference type="Proteomes" id="UP000489600">
    <property type="component" value="Unassembled WGS sequence"/>
</dbReference>
<protein>
    <recommendedName>
        <fullName evidence="2">DUF4408 domain-containing protein</fullName>
    </recommendedName>
</protein>
<accession>A0A565AQW7</accession>
<name>A0A565AQW7_9BRAS</name>
<evidence type="ECO:0000259" key="2">
    <source>
        <dbReference type="Pfam" id="PF14364"/>
    </source>
</evidence>
<dbReference type="InterPro" id="IPR008480">
    <property type="entry name" value="DUF761_pln"/>
</dbReference>
<keyword evidence="1" id="KW-0472">Membrane</keyword>
<feature type="transmembrane region" description="Helical" evidence="1">
    <location>
        <begin position="49"/>
        <end position="68"/>
    </location>
</feature>
<gene>
    <name evidence="3" type="ORF">ANE_LOCUS1379</name>
</gene>
<evidence type="ECO:0000313" key="3">
    <source>
        <dbReference type="EMBL" id="VVA90934.1"/>
    </source>
</evidence>